<sequence>ESEADEGVGARDALVFRDGRTQVVYKVGTLGCCIAGETSAIICVAELGGRIIVAVPGAAWAKKVAKRKLEKTTLGKAISIDVVACSLSGFENPLPEVLIKAWVGVLSMHDEAKVDFSNVGPTYSFGDGILPFAEVGEGGDGIFKRMSLVKSGLADMREMLQTLVGQRAGSSNMGAKPKASPQSGKKTTAASSQMSKDLAGLDLWTVAAARAAGIPEESLKEMAKLVGAKKTRIEENPIPEVLDDEDGGEIFGELIEEPELEEIVEQDGNALMQTAVAHLTRLVSSMAQEKAKKSPDLEAVLDQSGSSSATGDSSFGGARRSHATALRALTKAFNDNPRLIFESIEGQMVKDFGQTP</sequence>
<dbReference type="Proteomes" id="UP000649617">
    <property type="component" value="Unassembled WGS sequence"/>
</dbReference>
<comment type="caution">
    <text evidence="2">The sequence shown here is derived from an EMBL/GenBank/DDBJ whole genome shotgun (WGS) entry which is preliminary data.</text>
</comment>
<feature type="non-terminal residue" evidence="2">
    <location>
        <position position="356"/>
    </location>
</feature>
<accession>A0A812VM98</accession>
<evidence type="ECO:0000313" key="2">
    <source>
        <dbReference type="EMBL" id="CAE7649130.1"/>
    </source>
</evidence>
<dbReference type="AlphaFoldDB" id="A0A812VM98"/>
<name>A0A812VM98_SYMPI</name>
<feature type="compositionally biased region" description="Low complexity" evidence="1">
    <location>
        <begin position="304"/>
        <end position="317"/>
    </location>
</feature>
<feature type="region of interest" description="Disordered" evidence="1">
    <location>
        <begin position="292"/>
        <end position="321"/>
    </location>
</feature>
<feature type="region of interest" description="Disordered" evidence="1">
    <location>
        <begin position="166"/>
        <end position="192"/>
    </location>
</feature>
<dbReference type="EMBL" id="CAJNIZ010043078">
    <property type="protein sequence ID" value="CAE7649130.1"/>
    <property type="molecule type" value="Genomic_DNA"/>
</dbReference>
<reference evidence="2" key="1">
    <citation type="submission" date="2021-02" db="EMBL/GenBank/DDBJ databases">
        <authorList>
            <person name="Dougan E. K."/>
            <person name="Rhodes N."/>
            <person name="Thang M."/>
            <person name="Chan C."/>
        </authorList>
    </citation>
    <scope>NUCLEOTIDE SEQUENCE</scope>
</reference>
<gene>
    <name evidence="2" type="primary">Kidins220</name>
    <name evidence="2" type="ORF">SPIL2461_LOCUS17294</name>
</gene>
<dbReference type="OrthoDB" id="422044at2759"/>
<evidence type="ECO:0000313" key="3">
    <source>
        <dbReference type="Proteomes" id="UP000649617"/>
    </source>
</evidence>
<organism evidence="2 3">
    <name type="scientific">Symbiodinium pilosum</name>
    <name type="common">Dinoflagellate</name>
    <dbReference type="NCBI Taxonomy" id="2952"/>
    <lineage>
        <taxon>Eukaryota</taxon>
        <taxon>Sar</taxon>
        <taxon>Alveolata</taxon>
        <taxon>Dinophyceae</taxon>
        <taxon>Suessiales</taxon>
        <taxon>Symbiodiniaceae</taxon>
        <taxon>Symbiodinium</taxon>
    </lineage>
</organism>
<proteinExistence type="predicted"/>
<evidence type="ECO:0000256" key="1">
    <source>
        <dbReference type="SAM" id="MobiDB-lite"/>
    </source>
</evidence>
<feature type="non-terminal residue" evidence="2">
    <location>
        <position position="1"/>
    </location>
</feature>
<protein>
    <submittedName>
        <fullName evidence="2">Kidins220 protein</fullName>
    </submittedName>
</protein>
<feature type="compositionally biased region" description="Polar residues" evidence="1">
    <location>
        <begin position="180"/>
        <end position="192"/>
    </location>
</feature>
<keyword evidence="3" id="KW-1185">Reference proteome</keyword>